<organism evidence="1 2">
    <name type="scientific">Auriscalpium vulgare</name>
    <dbReference type="NCBI Taxonomy" id="40419"/>
    <lineage>
        <taxon>Eukaryota</taxon>
        <taxon>Fungi</taxon>
        <taxon>Dikarya</taxon>
        <taxon>Basidiomycota</taxon>
        <taxon>Agaricomycotina</taxon>
        <taxon>Agaricomycetes</taxon>
        <taxon>Russulales</taxon>
        <taxon>Auriscalpiaceae</taxon>
        <taxon>Auriscalpium</taxon>
    </lineage>
</organism>
<protein>
    <submittedName>
        <fullName evidence="1">Uncharacterized protein</fullName>
    </submittedName>
</protein>
<evidence type="ECO:0000313" key="2">
    <source>
        <dbReference type="Proteomes" id="UP000814033"/>
    </source>
</evidence>
<accession>A0ACB8SBB8</accession>
<proteinExistence type="predicted"/>
<reference evidence="1" key="1">
    <citation type="submission" date="2021-02" db="EMBL/GenBank/DDBJ databases">
        <authorList>
            <consortium name="DOE Joint Genome Institute"/>
            <person name="Ahrendt S."/>
            <person name="Looney B.P."/>
            <person name="Miyauchi S."/>
            <person name="Morin E."/>
            <person name="Drula E."/>
            <person name="Courty P.E."/>
            <person name="Chicoki N."/>
            <person name="Fauchery L."/>
            <person name="Kohler A."/>
            <person name="Kuo A."/>
            <person name="Labutti K."/>
            <person name="Pangilinan J."/>
            <person name="Lipzen A."/>
            <person name="Riley R."/>
            <person name="Andreopoulos W."/>
            <person name="He G."/>
            <person name="Johnson J."/>
            <person name="Barry K.W."/>
            <person name="Grigoriev I.V."/>
            <person name="Nagy L."/>
            <person name="Hibbett D."/>
            <person name="Henrissat B."/>
            <person name="Matheny P.B."/>
            <person name="Labbe J."/>
            <person name="Martin F."/>
        </authorList>
    </citation>
    <scope>NUCLEOTIDE SEQUENCE</scope>
    <source>
        <strain evidence="1">FP105234-sp</strain>
    </source>
</reference>
<comment type="caution">
    <text evidence="1">The sequence shown here is derived from an EMBL/GenBank/DDBJ whole genome shotgun (WGS) entry which is preliminary data.</text>
</comment>
<dbReference type="Proteomes" id="UP000814033">
    <property type="component" value="Unassembled WGS sequence"/>
</dbReference>
<evidence type="ECO:0000313" key="1">
    <source>
        <dbReference type="EMBL" id="KAI0053735.1"/>
    </source>
</evidence>
<gene>
    <name evidence="1" type="ORF">FA95DRAFT_481768</name>
</gene>
<sequence>MDAFTTGPILTEGLLQALCQGVVFAQAVKYWESPLDDTRRMKAYVTLLVFLSLLQTSVTVYKLTLVLVLKREWSTSPLNWADLFLNGLICSTCEVFLIRRCWKLTGKMLWVLVVLAFVWITAFVANVHLAAEIGSGAKSEIANNDPLKTNRFFPTVFSFNYWIVSSVVLDVTITTILTVWLWKSKTGYNYLDKALKHIIGITWESAAIPFVSMVIAVTLYQSQFSRGGHLVMLFILMTGKFYILGIFRTLNSRGKLRERMHSNPFARQSLSDVNWDQEPVTNSIDRRGSDETVVAPDSIPPDMVLGVSRSLGDLEAGSASRLSCPPTKVGQA</sequence>
<name>A0ACB8SBB8_9AGAM</name>
<keyword evidence="2" id="KW-1185">Reference proteome</keyword>
<dbReference type="EMBL" id="MU275839">
    <property type="protein sequence ID" value="KAI0053735.1"/>
    <property type="molecule type" value="Genomic_DNA"/>
</dbReference>
<reference evidence="1" key="2">
    <citation type="journal article" date="2022" name="New Phytol.">
        <title>Evolutionary transition to the ectomycorrhizal habit in the genomes of a hyperdiverse lineage of mushroom-forming fungi.</title>
        <authorList>
            <person name="Looney B."/>
            <person name="Miyauchi S."/>
            <person name="Morin E."/>
            <person name="Drula E."/>
            <person name="Courty P.E."/>
            <person name="Kohler A."/>
            <person name="Kuo A."/>
            <person name="LaButti K."/>
            <person name="Pangilinan J."/>
            <person name="Lipzen A."/>
            <person name="Riley R."/>
            <person name="Andreopoulos W."/>
            <person name="He G."/>
            <person name="Johnson J."/>
            <person name="Nolan M."/>
            <person name="Tritt A."/>
            <person name="Barry K.W."/>
            <person name="Grigoriev I.V."/>
            <person name="Nagy L.G."/>
            <person name="Hibbett D."/>
            <person name="Henrissat B."/>
            <person name="Matheny P.B."/>
            <person name="Labbe J."/>
            <person name="Martin F.M."/>
        </authorList>
    </citation>
    <scope>NUCLEOTIDE SEQUENCE</scope>
    <source>
        <strain evidence="1">FP105234-sp</strain>
    </source>
</reference>